<feature type="domain" description="Methyl-accepting transducer" evidence="7">
    <location>
        <begin position="266"/>
        <end position="495"/>
    </location>
</feature>
<dbReference type="GO" id="GO:0007165">
    <property type="term" value="P:signal transduction"/>
    <property type="evidence" value="ECO:0007669"/>
    <property type="project" value="UniProtKB-KW"/>
</dbReference>
<dbReference type="Pfam" id="PF00015">
    <property type="entry name" value="MCPsignal"/>
    <property type="match status" value="1"/>
</dbReference>
<dbReference type="AlphaFoldDB" id="A0A2S9K4H4"/>
<dbReference type="InterPro" id="IPR004090">
    <property type="entry name" value="Chemotax_Me-accpt_rcpt"/>
</dbReference>
<dbReference type="InterPro" id="IPR051310">
    <property type="entry name" value="MCP_chemotaxis"/>
</dbReference>
<dbReference type="SMART" id="SM00283">
    <property type="entry name" value="MA"/>
    <property type="match status" value="1"/>
</dbReference>
<dbReference type="PANTHER" id="PTHR43531:SF14">
    <property type="entry name" value="METHYL-ACCEPTING CHEMOTAXIS PROTEIN I-RELATED"/>
    <property type="match status" value="1"/>
</dbReference>
<dbReference type="PANTHER" id="PTHR43531">
    <property type="entry name" value="PROTEIN ICFG"/>
    <property type="match status" value="1"/>
</dbReference>
<comment type="caution">
    <text evidence="8">The sequence shown here is derived from an EMBL/GenBank/DDBJ whole genome shotgun (WGS) entry which is preliminary data.</text>
</comment>
<sequence length="616" mass="64074">MTRAESFAEHTAVIADAFKVFSSILNDSKLILDPQPENYYLIVAANEVLSLSEAQGQLRAVGSGILTAQAMSNEDELKVGVLLAQGLQAQTRAQGSFEYSFALNDVVSTRLKDQVQSAQAASQKVMTLVHDNLSSGSALSYPAAAYFQATTESIDQQLALADASLALIGELLDQRLDSDWGSLLLVLACMGATMVIGTAISLHGGRSVTRQLGGEPADVTRWVGTIAQGDLTSMPNTRNAVEGSIVHALSLMQANLRQMVLQVRGSAGQVVDAAGQIAAGNGDLSGRTERQASALEEISASMEQLLATVRQNADNARQANGLASSASDVASRGGAQMTEVVETMQAINSSAHKIGDIIGVIDGIAFQTNILALNAAVEAARAGEQGRGFAVVATEVRSLAQRSAVAAKEIKTLIADSIAKVEQGSLQVGRTGDTMHEMVTSVKRVTDIMGEVSASSIEQTAGIEQVNSAITQMDQVTQQNAALVEEAAAASGSLREQAAQLRELVSSFKVGQDAEFSAPQTPSVQPHAVLPARQPVAIAKPAPAAKPAAVKPKAVAAAKPASVLKRPASAASPRQAASASRPEPELKRPALSQAGGDDKSAKAAPVALSDDDWEEF</sequence>
<keyword evidence="4" id="KW-0807">Transducer</keyword>
<dbReference type="SUPFAM" id="SSF58104">
    <property type="entry name" value="Methyl-accepting chemotaxis protein (MCP) signaling domain"/>
    <property type="match status" value="1"/>
</dbReference>
<keyword evidence="6" id="KW-0812">Transmembrane</keyword>
<accession>A0A2S9K4H4</accession>
<dbReference type="FunFam" id="1.10.287.950:FF:000001">
    <property type="entry name" value="Methyl-accepting chemotaxis sensory transducer"/>
    <property type="match status" value="1"/>
</dbReference>
<dbReference type="GO" id="GO:0005886">
    <property type="term" value="C:plasma membrane"/>
    <property type="evidence" value="ECO:0007669"/>
    <property type="project" value="TreeGrafter"/>
</dbReference>
<protein>
    <submittedName>
        <fullName evidence="8">Methyl-accepting chemotaxis protein</fullName>
    </submittedName>
</protein>
<gene>
    <name evidence="8" type="ORF">C6P64_09770</name>
</gene>
<dbReference type="PROSITE" id="PS50111">
    <property type="entry name" value="CHEMOTAXIS_TRANSDUC_2"/>
    <property type="match status" value="1"/>
</dbReference>
<keyword evidence="2" id="KW-0488">Methylation</keyword>
<name>A0A2S9K4H4_9BURK</name>
<evidence type="ECO:0000259" key="7">
    <source>
        <dbReference type="PROSITE" id="PS50111"/>
    </source>
</evidence>
<evidence type="ECO:0000256" key="4">
    <source>
        <dbReference type="PROSITE-ProRule" id="PRU00284"/>
    </source>
</evidence>
<dbReference type="PRINTS" id="PR00260">
    <property type="entry name" value="CHEMTRNSDUCR"/>
</dbReference>
<dbReference type="GO" id="GO:0004888">
    <property type="term" value="F:transmembrane signaling receptor activity"/>
    <property type="evidence" value="ECO:0007669"/>
    <property type="project" value="InterPro"/>
</dbReference>
<evidence type="ECO:0000256" key="5">
    <source>
        <dbReference type="SAM" id="MobiDB-lite"/>
    </source>
</evidence>
<dbReference type="Gene3D" id="1.10.287.950">
    <property type="entry name" value="Methyl-accepting chemotaxis protein"/>
    <property type="match status" value="1"/>
</dbReference>
<dbReference type="EMBL" id="PVLQ01000031">
    <property type="protein sequence ID" value="PRD65360.1"/>
    <property type="molecule type" value="Genomic_DNA"/>
</dbReference>
<feature type="region of interest" description="Disordered" evidence="5">
    <location>
        <begin position="556"/>
        <end position="616"/>
    </location>
</feature>
<dbReference type="GO" id="GO:0006935">
    <property type="term" value="P:chemotaxis"/>
    <property type="evidence" value="ECO:0007669"/>
    <property type="project" value="InterPro"/>
</dbReference>
<comment type="subcellular location">
    <subcellularLocation>
        <location evidence="1">Membrane</location>
    </subcellularLocation>
</comment>
<evidence type="ECO:0000256" key="3">
    <source>
        <dbReference type="ARBA" id="ARBA00029447"/>
    </source>
</evidence>
<evidence type="ECO:0000313" key="9">
    <source>
        <dbReference type="Proteomes" id="UP000238589"/>
    </source>
</evidence>
<dbReference type="Proteomes" id="UP000238589">
    <property type="component" value="Unassembled WGS sequence"/>
</dbReference>
<proteinExistence type="inferred from homology"/>
<feature type="compositionally biased region" description="Low complexity" evidence="5">
    <location>
        <begin position="556"/>
        <end position="581"/>
    </location>
</feature>
<evidence type="ECO:0000313" key="8">
    <source>
        <dbReference type="EMBL" id="PRD65360.1"/>
    </source>
</evidence>
<dbReference type="CDD" id="cd11386">
    <property type="entry name" value="MCP_signal"/>
    <property type="match status" value="1"/>
</dbReference>
<keyword evidence="6" id="KW-1133">Transmembrane helix</keyword>
<dbReference type="InterPro" id="IPR004089">
    <property type="entry name" value="MCPsignal_dom"/>
</dbReference>
<organism evidence="8 9">
    <name type="scientific">Malikia granosa</name>
    <dbReference type="NCBI Taxonomy" id="263067"/>
    <lineage>
        <taxon>Bacteria</taxon>
        <taxon>Pseudomonadati</taxon>
        <taxon>Pseudomonadota</taxon>
        <taxon>Betaproteobacteria</taxon>
        <taxon>Burkholderiales</taxon>
        <taxon>Comamonadaceae</taxon>
        <taxon>Malikia</taxon>
    </lineage>
</organism>
<feature type="transmembrane region" description="Helical" evidence="6">
    <location>
        <begin position="180"/>
        <end position="202"/>
    </location>
</feature>
<evidence type="ECO:0000256" key="1">
    <source>
        <dbReference type="ARBA" id="ARBA00004370"/>
    </source>
</evidence>
<evidence type="ECO:0000256" key="6">
    <source>
        <dbReference type="SAM" id="Phobius"/>
    </source>
</evidence>
<reference evidence="8 9" key="1">
    <citation type="submission" date="2018-03" db="EMBL/GenBank/DDBJ databases">
        <title>Comparative genomics illustrates the genes involved in a hyperalkaliphilic mechanisms of Serpentinomonas isolated from highly-alkaline calcium-rich serpentinized springs.</title>
        <authorList>
            <person name="Suzuki S."/>
            <person name="Ishii S."/>
            <person name="Walworth N."/>
            <person name="Bird L."/>
            <person name="Kuenen J.G."/>
            <person name="Nealson K.H."/>
        </authorList>
    </citation>
    <scope>NUCLEOTIDE SEQUENCE [LARGE SCALE GENOMIC DNA]</scope>
    <source>
        <strain evidence="8 9">P1</strain>
    </source>
</reference>
<keyword evidence="9" id="KW-1185">Reference proteome</keyword>
<comment type="similarity">
    <text evidence="3">Belongs to the methyl-accepting chemotaxis (MCP) protein family.</text>
</comment>
<keyword evidence="6" id="KW-0472">Membrane</keyword>
<evidence type="ECO:0000256" key="2">
    <source>
        <dbReference type="ARBA" id="ARBA00022481"/>
    </source>
</evidence>